<protein>
    <submittedName>
        <fullName evidence="1">Uncharacterized protein</fullName>
    </submittedName>
</protein>
<organism evidence="1 2">
    <name type="scientific">Pistacia integerrima</name>
    <dbReference type="NCBI Taxonomy" id="434235"/>
    <lineage>
        <taxon>Eukaryota</taxon>
        <taxon>Viridiplantae</taxon>
        <taxon>Streptophyta</taxon>
        <taxon>Embryophyta</taxon>
        <taxon>Tracheophyta</taxon>
        <taxon>Spermatophyta</taxon>
        <taxon>Magnoliopsida</taxon>
        <taxon>eudicotyledons</taxon>
        <taxon>Gunneridae</taxon>
        <taxon>Pentapetalae</taxon>
        <taxon>rosids</taxon>
        <taxon>malvids</taxon>
        <taxon>Sapindales</taxon>
        <taxon>Anacardiaceae</taxon>
        <taxon>Pistacia</taxon>
    </lineage>
</organism>
<sequence length="160" mass="18810">MNHTTLTLLPLVNNYNDYGGRQQYVKWVTERGQSLKNEDEFYTNHVVKEYYKNHVKEWIREMAAHVKTIDKFHLLEIGFEEIDFATIHIYPEQWLSPNSSDEAQQAFVDGWVQAHIQDFNSLLKKTLIIGEFGKSDKFPGYSIEKRNNYFGHVHLNTNAS</sequence>
<gene>
    <name evidence="1" type="ORF">Pint_00727</name>
</gene>
<keyword evidence="2" id="KW-1185">Reference proteome</keyword>
<evidence type="ECO:0000313" key="1">
    <source>
        <dbReference type="EMBL" id="KAJ0051649.1"/>
    </source>
</evidence>
<evidence type="ECO:0000313" key="2">
    <source>
        <dbReference type="Proteomes" id="UP001163603"/>
    </source>
</evidence>
<dbReference type="Proteomes" id="UP001163603">
    <property type="component" value="Chromosome 1"/>
</dbReference>
<name>A0ACC0ZIF6_9ROSI</name>
<reference evidence="2" key="1">
    <citation type="journal article" date="2023" name="G3 (Bethesda)">
        <title>Genome assembly and association tests identify interacting loci associated with vigor, precocity, and sex in interspecific pistachio rootstocks.</title>
        <authorList>
            <person name="Palmer W."/>
            <person name="Jacygrad E."/>
            <person name="Sagayaradj S."/>
            <person name="Cavanaugh K."/>
            <person name="Han R."/>
            <person name="Bertier L."/>
            <person name="Beede B."/>
            <person name="Kafkas S."/>
            <person name="Golino D."/>
            <person name="Preece J."/>
            <person name="Michelmore R."/>
        </authorList>
    </citation>
    <scope>NUCLEOTIDE SEQUENCE [LARGE SCALE GENOMIC DNA]</scope>
</reference>
<comment type="caution">
    <text evidence="1">The sequence shown here is derived from an EMBL/GenBank/DDBJ whole genome shotgun (WGS) entry which is preliminary data.</text>
</comment>
<dbReference type="EMBL" id="CM047736">
    <property type="protein sequence ID" value="KAJ0051649.1"/>
    <property type="molecule type" value="Genomic_DNA"/>
</dbReference>
<proteinExistence type="predicted"/>
<accession>A0ACC0ZIF6</accession>